<keyword evidence="2 5" id="KW-0812">Transmembrane</keyword>
<feature type="transmembrane region" description="Helical" evidence="5">
    <location>
        <begin position="82"/>
        <end position="105"/>
    </location>
</feature>
<dbReference type="InterPro" id="IPR037673">
    <property type="entry name" value="MSC/AndL"/>
</dbReference>
<feature type="transmembrane region" description="Helical" evidence="5">
    <location>
        <begin position="29"/>
        <end position="62"/>
    </location>
</feature>
<dbReference type="GO" id="GO:0008381">
    <property type="term" value="F:mechanosensitive monoatomic ion channel activity"/>
    <property type="evidence" value="ECO:0007669"/>
    <property type="project" value="TreeGrafter"/>
</dbReference>
<dbReference type="PANTHER" id="PTHR30266:SF2">
    <property type="entry name" value="LARGE-CONDUCTANCE MECHANOSENSITIVE CHANNEL"/>
    <property type="match status" value="1"/>
</dbReference>
<dbReference type="InterPro" id="IPR036019">
    <property type="entry name" value="MscL_channel"/>
</dbReference>
<evidence type="ECO:0000313" key="7">
    <source>
        <dbReference type="Proteomes" id="UP000267246"/>
    </source>
</evidence>
<dbReference type="PANTHER" id="PTHR30266">
    <property type="entry name" value="MECHANOSENSITIVE CHANNEL MSCL"/>
    <property type="match status" value="1"/>
</dbReference>
<dbReference type="Pfam" id="PF01741">
    <property type="entry name" value="MscL"/>
    <property type="match status" value="1"/>
</dbReference>
<reference evidence="6 7" key="1">
    <citation type="submission" date="2018-10" db="EMBL/GenBank/DDBJ databases">
        <title>Genomic Encyclopedia of Archaeal and Bacterial Type Strains, Phase II (KMG-II): from individual species to whole genera.</title>
        <authorList>
            <person name="Goeker M."/>
        </authorList>
    </citation>
    <scope>NUCLEOTIDE SEQUENCE [LARGE SCALE GENOMIC DNA]</scope>
    <source>
        <strain evidence="6 7">ATCC 29870</strain>
    </source>
</reference>
<dbReference type="SUPFAM" id="SSF81330">
    <property type="entry name" value="Gated mechanosensitive channel"/>
    <property type="match status" value="1"/>
</dbReference>
<name>A0A3M0A2I6_9BACT</name>
<organism evidence="6 7">
    <name type="scientific">Metamycoplasma subdolum</name>
    <dbReference type="NCBI Taxonomy" id="92407"/>
    <lineage>
        <taxon>Bacteria</taxon>
        <taxon>Bacillati</taxon>
        <taxon>Mycoplasmatota</taxon>
        <taxon>Mycoplasmoidales</taxon>
        <taxon>Metamycoplasmataceae</taxon>
        <taxon>Metamycoplasma</taxon>
    </lineage>
</organism>
<evidence type="ECO:0000256" key="4">
    <source>
        <dbReference type="ARBA" id="ARBA00023136"/>
    </source>
</evidence>
<evidence type="ECO:0000256" key="5">
    <source>
        <dbReference type="SAM" id="Phobius"/>
    </source>
</evidence>
<keyword evidence="7" id="KW-1185">Reference proteome</keyword>
<sequence>MTKKELEQKKHVVKNAFKKSKEAVIRGNLLILAIGVLLGNAFGLVISSLATDVIMAAIAKIWAGSGDLAKWEVGGIYIGKFLAALVNFVVVAVCIFLGLLIFFTIKNAIEYAKAKRQPIEEEKAPEPTTEELILATLKKIEENTHNTIKK</sequence>
<dbReference type="OrthoDB" id="401231at2"/>
<accession>A0A3M0A2I6</accession>
<gene>
    <name evidence="6" type="ORF">JN00_0086</name>
</gene>
<protein>
    <submittedName>
        <fullName evidence="6">Large conductance mechanosensitive channel</fullName>
    </submittedName>
</protein>
<keyword evidence="3 5" id="KW-1133">Transmembrane helix</keyword>
<evidence type="ECO:0000256" key="1">
    <source>
        <dbReference type="ARBA" id="ARBA00004141"/>
    </source>
</evidence>
<dbReference type="EMBL" id="REFI01000005">
    <property type="protein sequence ID" value="RMA79040.1"/>
    <property type="molecule type" value="Genomic_DNA"/>
</dbReference>
<dbReference type="GO" id="GO:0016020">
    <property type="term" value="C:membrane"/>
    <property type="evidence" value="ECO:0007669"/>
    <property type="project" value="UniProtKB-SubCell"/>
</dbReference>
<dbReference type="AlphaFoldDB" id="A0A3M0A2I6"/>
<dbReference type="RefSeq" id="WP_121940582.1">
    <property type="nucleotide sequence ID" value="NZ_CP137846.1"/>
</dbReference>
<proteinExistence type="predicted"/>
<evidence type="ECO:0000256" key="2">
    <source>
        <dbReference type="ARBA" id="ARBA00022692"/>
    </source>
</evidence>
<dbReference type="Proteomes" id="UP000267246">
    <property type="component" value="Unassembled WGS sequence"/>
</dbReference>
<evidence type="ECO:0000256" key="3">
    <source>
        <dbReference type="ARBA" id="ARBA00022989"/>
    </source>
</evidence>
<comment type="caution">
    <text evidence="6">The sequence shown here is derived from an EMBL/GenBank/DDBJ whole genome shotgun (WGS) entry which is preliminary data.</text>
</comment>
<comment type="subcellular location">
    <subcellularLocation>
        <location evidence="1">Membrane</location>
        <topology evidence="1">Multi-pass membrane protein</topology>
    </subcellularLocation>
</comment>
<keyword evidence="4 5" id="KW-0472">Membrane</keyword>
<evidence type="ECO:0000313" key="6">
    <source>
        <dbReference type="EMBL" id="RMA79040.1"/>
    </source>
</evidence>
<dbReference type="Gene3D" id="1.10.1200.120">
    <property type="entry name" value="Large-conductance mechanosensitive channel, MscL, domain 1"/>
    <property type="match status" value="1"/>
</dbReference>